<dbReference type="STRING" id="700015.Corgl_1571"/>
<dbReference type="InterPro" id="IPR051088">
    <property type="entry name" value="PTS_Sugar-EIIC/EIIB"/>
</dbReference>
<dbReference type="Pfam" id="PF02378">
    <property type="entry name" value="PTS_EIIC"/>
    <property type="match status" value="1"/>
</dbReference>
<feature type="transmembrane region" description="Helical" evidence="9">
    <location>
        <begin position="276"/>
        <end position="301"/>
    </location>
</feature>
<dbReference type="PANTHER" id="PTHR33989">
    <property type="match status" value="1"/>
</dbReference>
<dbReference type="GO" id="GO:1901264">
    <property type="term" value="P:carbohydrate derivative transport"/>
    <property type="evidence" value="ECO:0007669"/>
    <property type="project" value="TreeGrafter"/>
</dbReference>
<dbReference type="InterPro" id="IPR004796">
    <property type="entry name" value="PTS_IIC_cello"/>
</dbReference>
<evidence type="ECO:0000256" key="2">
    <source>
        <dbReference type="ARBA" id="ARBA00022448"/>
    </source>
</evidence>
<keyword evidence="4 8" id="KW-0762">Sugar transport</keyword>
<dbReference type="GO" id="GO:0009401">
    <property type="term" value="P:phosphoenolpyruvate-dependent sugar phosphotransferase system"/>
    <property type="evidence" value="ECO:0007669"/>
    <property type="project" value="InterPro"/>
</dbReference>
<keyword evidence="11" id="KW-0808">Transferase</keyword>
<dbReference type="EMBL" id="CP002628">
    <property type="protein sequence ID" value="AEB07670.1"/>
    <property type="molecule type" value="Genomic_DNA"/>
</dbReference>
<evidence type="ECO:0000256" key="4">
    <source>
        <dbReference type="ARBA" id="ARBA00022597"/>
    </source>
</evidence>
<dbReference type="PIRSF" id="PIRSF006351">
    <property type="entry name" value="PTS_EIIC-Cellobiose"/>
    <property type="match status" value="1"/>
</dbReference>
<feature type="transmembrane region" description="Helical" evidence="9">
    <location>
        <begin position="394"/>
        <end position="411"/>
    </location>
</feature>
<dbReference type="RefSeq" id="WP_013709412.1">
    <property type="nucleotide sequence ID" value="NC_015389.1"/>
</dbReference>
<comment type="function">
    <text evidence="8">The phosphoenolpyruvate-dependent sugar phosphotransferase system (PTS), a major carbohydrate active -transport system, catalyzes the phosphorylation of incoming sugar substrates concomitant with their translocation across the cell membrane.</text>
</comment>
<evidence type="ECO:0000256" key="8">
    <source>
        <dbReference type="PIRNR" id="PIRNR006351"/>
    </source>
</evidence>
<evidence type="ECO:0000259" key="10">
    <source>
        <dbReference type="PROSITE" id="PS51105"/>
    </source>
</evidence>
<evidence type="ECO:0000256" key="5">
    <source>
        <dbReference type="ARBA" id="ARBA00022692"/>
    </source>
</evidence>
<feature type="transmembrane region" description="Helical" evidence="9">
    <location>
        <begin position="104"/>
        <end position="123"/>
    </location>
</feature>
<keyword evidence="6 9" id="KW-1133">Transmembrane helix</keyword>
<feature type="transmembrane region" description="Helical" evidence="9">
    <location>
        <begin position="174"/>
        <end position="199"/>
    </location>
</feature>
<dbReference type="Proteomes" id="UP000006851">
    <property type="component" value="Chromosome"/>
</dbReference>
<evidence type="ECO:0000256" key="3">
    <source>
        <dbReference type="ARBA" id="ARBA00022475"/>
    </source>
</evidence>
<evidence type="ECO:0000313" key="12">
    <source>
        <dbReference type="Proteomes" id="UP000006851"/>
    </source>
</evidence>
<feature type="transmembrane region" description="Helical" evidence="9">
    <location>
        <begin position="336"/>
        <end position="358"/>
    </location>
</feature>
<evidence type="ECO:0000256" key="9">
    <source>
        <dbReference type="SAM" id="Phobius"/>
    </source>
</evidence>
<keyword evidence="12" id="KW-1185">Reference proteome</keyword>
<dbReference type="InterPro" id="IPR003352">
    <property type="entry name" value="PTS_EIIC"/>
</dbReference>
<keyword evidence="5 9" id="KW-0812">Transmembrane</keyword>
<accession>F2NAZ2</accession>
<evidence type="ECO:0000256" key="1">
    <source>
        <dbReference type="ARBA" id="ARBA00004651"/>
    </source>
</evidence>
<dbReference type="PANTHER" id="PTHR33989:SF4">
    <property type="entry name" value="PTS SYSTEM N,N'-DIACETYLCHITOBIOSE-SPECIFIC EIIC COMPONENT"/>
    <property type="match status" value="1"/>
</dbReference>
<reference evidence="12" key="1">
    <citation type="journal article" date="2013" name="Stand. Genomic Sci.">
        <title>Complete genome sequence of Coriobacterium glomerans type strain (PW2(T)) from the midgut of Pyrrhocoris apterus L. (red soldier bug).</title>
        <authorList>
            <person name="Stackebrandt E."/>
            <person name="Zeytun A."/>
            <person name="Lapidus A."/>
            <person name="Nolan M."/>
            <person name="Lucas S."/>
            <person name="Hammon N."/>
            <person name="Deshpande S."/>
            <person name="Cheng J.F."/>
            <person name="Tapia R."/>
            <person name="Goodwin L.A."/>
            <person name="Pitluck S."/>
            <person name="Liolios K."/>
            <person name="Pagani I."/>
            <person name="Ivanova N."/>
            <person name="Mavromatis K."/>
            <person name="Mikhailova N."/>
            <person name="Huntemann M."/>
            <person name="Pati A."/>
            <person name="Chen A."/>
            <person name="Palaniappan K."/>
            <person name="Chang Y.J."/>
            <person name="Land M."/>
            <person name="Hauser L."/>
            <person name="Rohde M."/>
            <person name="Pukall R."/>
            <person name="Goker M."/>
            <person name="Detter J.C."/>
            <person name="Woyke T."/>
            <person name="Bristow J."/>
            <person name="Eisen J.A."/>
            <person name="Markowitz V."/>
            <person name="Hugenholtz P."/>
            <person name="Kyrpides N.C."/>
            <person name="Klenk H.P."/>
        </authorList>
    </citation>
    <scope>NUCLEOTIDE SEQUENCE</scope>
    <source>
        <strain evidence="12">ATCC 49209 / DSM 20642 / JCM 10262 / PW2</strain>
    </source>
</reference>
<dbReference type="AlphaFoldDB" id="F2NAZ2"/>
<feature type="transmembrane region" description="Helical" evidence="9">
    <location>
        <begin position="135"/>
        <end position="154"/>
    </location>
</feature>
<feature type="transmembrane region" description="Helical" evidence="9">
    <location>
        <begin position="74"/>
        <end position="92"/>
    </location>
</feature>
<evidence type="ECO:0000313" key="11">
    <source>
        <dbReference type="EMBL" id="AEB07670.1"/>
    </source>
</evidence>
<dbReference type="GO" id="GO:0005886">
    <property type="term" value="C:plasma membrane"/>
    <property type="evidence" value="ECO:0007669"/>
    <property type="project" value="UniProtKB-SubCell"/>
</dbReference>
<dbReference type="HOGENOM" id="CLU_029688_1_0_11"/>
<evidence type="ECO:0000256" key="6">
    <source>
        <dbReference type="ARBA" id="ARBA00022989"/>
    </source>
</evidence>
<evidence type="ECO:0000256" key="7">
    <source>
        <dbReference type="ARBA" id="ARBA00023136"/>
    </source>
</evidence>
<dbReference type="OrthoDB" id="3169536at2"/>
<feature type="transmembrane region" description="Helical" evidence="9">
    <location>
        <begin position="205"/>
        <end position="224"/>
    </location>
</feature>
<feature type="domain" description="PTS EIIC type-3" evidence="10">
    <location>
        <begin position="9"/>
        <end position="410"/>
    </location>
</feature>
<dbReference type="PROSITE" id="PS51105">
    <property type="entry name" value="PTS_EIIC_TYPE_3"/>
    <property type="match status" value="1"/>
</dbReference>
<name>F2NAZ2_CORGP</name>
<dbReference type="GO" id="GO:0008982">
    <property type="term" value="F:protein-N(PI)-phosphohistidine-sugar phosphotransferase activity"/>
    <property type="evidence" value="ECO:0007669"/>
    <property type="project" value="UniProtKB-UniRule"/>
</dbReference>
<organism evidence="11 12">
    <name type="scientific">Coriobacterium glomerans (strain ATCC 49209 / DSM 20642 / JCM 10262 / PW2)</name>
    <dbReference type="NCBI Taxonomy" id="700015"/>
    <lineage>
        <taxon>Bacteria</taxon>
        <taxon>Bacillati</taxon>
        <taxon>Actinomycetota</taxon>
        <taxon>Coriobacteriia</taxon>
        <taxon>Coriobacteriales</taxon>
        <taxon>Coriobacteriaceae</taxon>
        <taxon>Coriobacterium</taxon>
    </lineage>
</organism>
<keyword evidence="3 8" id="KW-1003">Cell membrane</keyword>
<keyword evidence="7 8" id="KW-0472">Membrane</keyword>
<dbReference type="KEGG" id="cgo:Corgl_1571"/>
<keyword evidence="2 8" id="KW-0813">Transport</keyword>
<dbReference type="InterPro" id="IPR004501">
    <property type="entry name" value="PTS_EIIC_3"/>
</dbReference>
<feature type="transmembrane region" description="Helical" evidence="9">
    <location>
        <begin position="32"/>
        <end position="54"/>
    </location>
</feature>
<feature type="transmembrane region" description="Helical" evidence="9">
    <location>
        <begin position="370"/>
        <end position="388"/>
    </location>
</feature>
<protein>
    <recommendedName>
        <fullName evidence="8">Permease IIC component</fullName>
    </recommendedName>
</protein>
<comment type="subcellular location">
    <subcellularLocation>
        <location evidence="1">Cell membrane</location>
        <topology evidence="1">Multi-pass membrane protein</topology>
    </subcellularLocation>
</comment>
<dbReference type="eggNOG" id="COG1455">
    <property type="taxonomic scope" value="Bacteria"/>
</dbReference>
<feature type="transmembrane region" description="Helical" evidence="9">
    <location>
        <begin position="231"/>
        <end position="256"/>
    </location>
</feature>
<proteinExistence type="predicted"/>
<sequence length="435" mass="46940">MEDLFNSPVMIKLQKFGQMLGRNKFLSGLQGAMMSSMGVIMVGALFQIICSVGGERMLGLFTTGDNVYNILYSPYNYTMNMLSLWITGMLAYNYARNVGIKSPIISAVEALAAFLLCAGTLSVTESGNTVMDTTYLGAQGMFVGFIVAFASVRVDKICVDRNIYIKMPDIVPQFLQDGFAGIVPMLVIIAIFLGVQTLVTVGTGGAYSVCSGFMFVFSAPLNTLTSVPGMFVLCIFAGLLWCFGIHGTMILVSVIMPLSLQAAVANGAAHAAGQALVFYPVALFYGMSIAGGTGNTLPLVLMSLRSKSEQMRAVAKAGLIPGWFNINEPVTFGMPIMYNPVLCIPYVLNIPLVMLFWYIGYATGIIIPRWISVGAVLPMGFGSYLTTLNPMNAVWDYLSIIPAGIVWFPFFKAYERQLVAKEQAAKEAELTSAAA</sequence>
<gene>
    <name evidence="11" type="ordered locus">Corgl_1571</name>
</gene>